<organism evidence="8 9">
    <name type="scientific">Congzhengia minquanensis</name>
    <dbReference type="NCBI Taxonomy" id="2763657"/>
    <lineage>
        <taxon>Bacteria</taxon>
        <taxon>Bacillati</taxon>
        <taxon>Bacillota</taxon>
        <taxon>Clostridia</taxon>
        <taxon>Eubacteriales</taxon>
        <taxon>Oscillospiraceae</taxon>
        <taxon>Congzhengia</taxon>
    </lineage>
</organism>
<keyword evidence="2 6" id="KW-1003">Cell membrane</keyword>
<comment type="similarity">
    <text evidence="6">Belongs to the TVP38/TMEM64 family.</text>
</comment>
<feature type="transmembrane region" description="Helical" evidence="6">
    <location>
        <begin position="171"/>
        <end position="191"/>
    </location>
</feature>
<proteinExistence type="inferred from homology"/>
<keyword evidence="9" id="KW-1185">Reference proteome</keyword>
<evidence type="ECO:0000313" key="9">
    <source>
        <dbReference type="Proteomes" id="UP000611762"/>
    </source>
</evidence>
<dbReference type="Pfam" id="PF09335">
    <property type="entry name" value="VTT_dom"/>
    <property type="match status" value="1"/>
</dbReference>
<name>A0A926HU15_9FIRM</name>
<evidence type="ECO:0000256" key="1">
    <source>
        <dbReference type="ARBA" id="ARBA00004651"/>
    </source>
</evidence>
<feature type="transmembrane region" description="Helical" evidence="6">
    <location>
        <begin position="197"/>
        <end position="218"/>
    </location>
</feature>
<dbReference type="AlphaFoldDB" id="A0A926HU15"/>
<evidence type="ECO:0000256" key="2">
    <source>
        <dbReference type="ARBA" id="ARBA00022475"/>
    </source>
</evidence>
<dbReference type="PANTHER" id="PTHR12677:SF59">
    <property type="entry name" value="GOLGI APPARATUS MEMBRANE PROTEIN TVP38-RELATED"/>
    <property type="match status" value="1"/>
</dbReference>
<dbReference type="InterPro" id="IPR015414">
    <property type="entry name" value="TMEM64"/>
</dbReference>
<keyword evidence="3 6" id="KW-0812">Transmembrane</keyword>
<dbReference type="PANTHER" id="PTHR12677">
    <property type="entry name" value="GOLGI APPARATUS MEMBRANE PROTEIN TVP38-RELATED"/>
    <property type="match status" value="1"/>
</dbReference>
<dbReference type="GO" id="GO:0005886">
    <property type="term" value="C:plasma membrane"/>
    <property type="evidence" value="ECO:0007669"/>
    <property type="project" value="UniProtKB-SubCell"/>
</dbReference>
<feature type="transmembrane region" description="Helical" evidence="6">
    <location>
        <begin position="52"/>
        <end position="75"/>
    </location>
</feature>
<evidence type="ECO:0000256" key="5">
    <source>
        <dbReference type="ARBA" id="ARBA00023136"/>
    </source>
</evidence>
<comment type="subcellular location">
    <subcellularLocation>
        <location evidence="1 6">Cell membrane</location>
        <topology evidence="1 6">Multi-pass membrane protein</topology>
    </subcellularLocation>
</comment>
<evidence type="ECO:0000256" key="4">
    <source>
        <dbReference type="ARBA" id="ARBA00022989"/>
    </source>
</evidence>
<evidence type="ECO:0000256" key="3">
    <source>
        <dbReference type="ARBA" id="ARBA00022692"/>
    </source>
</evidence>
<evidence type="ECO:0000259" key="7">
    <source>
        <dbReference type="Pfam" id="PF09335"/>
    </source>
</evidence>
<feature type="transmembrane region" description="Helical" evidence="6">
    <location>
        <begin position="12"/>
        <end position="31"/>
    </location>
</feature>
<sequence>MNKNRGKNRIWLTAAVFVIAAVITAVTIFIFPYMQKLCDPASRRDFQNWASAFGPAAFFAVLGLQILQIVIAFLPGEPIEILCGALFGTWGGLFVCLLGSVIASAFVFCISRKLGMPLFNKLFGEKMKRFRFLNDSNQIESVTFFLFFIPGTPKDPLTYLAGVSPIKLSRFLLISTIARIPSIVTSTFVGANVQNGNFAQSAVMFLVTAAVGIICIRFKENLLQFCKALGKKKAQ</sequence>
<evidence type="ECO:0000313" key="8">
    <source>
        <dbReference type="EMBL" id="MBC8540107.1"/>
    </source>
</evidence>
<dbReference type="InterPro" id="IPR032816">
    <property type="entry name" value="VTT_dom"/>
</dbReference>
<feature type="domain" description="VTT" evidence="7">
    <location>
        <begin position="74"/>
        <end position="191"/>
    </location>
</feature>
<comment type="caution">
    <text evidence="8">The sequence shown here is derived from an EMBL/GenBank/DDBJ whole genome shotgun (WGS) entry which is preliminary data.</text>
</comment>
<dbReference type="RefSeq" id="WP_249311237.1">
    <property type="nucleotide sequence ID" value="NZ_JACRSU010000001.1"/>
</dbReference>
<keyword evidence="4 6" id="KW-1133">Transmembrane helix</keyword>
<dbReference type="Proteomes" id="UP000611762">
    <property type="component" value="Unassembled WGS sequence"/>
</dbReference>
<evidence type="ECO:0000256" key="6">
    <source>
        <dbReference type="RuleBase" id="RU366058"/>
    </source>
</evidence>
<dbReference type="EMBL" id="JACRSU010000001">
    <property type="protein sequence ID" value="MBC8540107.1"/>
    <property type="molecule type" value="Genomic_DNA"/>
</dbReference>
<keyword evidence="5 6" id="KW-0472">Membrane</keyword>
<reference evidence="8" key="1">
    <citation type="submission" date="2020-08" db="EMBL/GenBank/DDBJ databases">
        <title>Genome public.</title>
        <authorList>
            <person name="Liu C."/>
            <person name="Sun Q."/>
        </authorList>
    </citation>
    <scope>NUCLEOTIDE SEQUENCE</scope>
    <source>
        <strain evidence="8">H8</strain>
    </source>
</reference>
<feature type="transmembrane region" description="Helical" evidence="6">
    <location>
        <begin position="87"/>
        <end position="111"/>
    </location>
</feature>
<gene>
    <name evidence="8" type="ORF">H8698_03835</name>
</gene>
<accession>A0A926HU15</accession>
<protein>
    <recommendedName>
        <fullName evidence="6">TVP38/TMEM64 family membrane protein</fullName>
    </recommendedName>
</protein>